<dbReference type="OrthoDB" id="2590239at2759"/>
<keyword evidence="7" id="KW-1185">Reference proteome</keyword>
<proteinExistence type="inferred from homology"/>
<dbReference type="PANTHER" id="PTHR47107">
    <property type="entry name" value="SVF1-LIKE PROTEIN YDR222W-RELATED"/>
    <property type="match status" value="1"/>
</dbReference>
<dbReference type="Pfam" id="PF08622">
    <property type="entry name" value="Svf1"/>
    <property type="match status" value="1"/>
</dbReference>
<dbReference type="SUPFAM" id="SSF159245">
    <property type="entry name" value="AttH-like"/>
    <property type="match status" value="1"/>
</dbReference>
<evidence type="ECO:0000313" key="7">
    <source>
        <dbReference type="Proteomes" id="UP000054007"/>
    </source>
</evidence>
<evidence type="ECO:0000256" key="2">
    <source>
        <dbReference type="ARBA" id="ARBA00009069"/>
    </source>
</evidence>
<dbReference type="AlphaFoldDB" id="A0A0D7BMU4"/>
<dbReference type="InterPro" id="IPR051385">
    <property type="entry name" value="Ceramide-binding_SVF1"/>
</dbReference>
<dbReference type="EMBL" id="KN880453">
    <property type="protein sequence ID" value="KIY71489.1"/>
    <property type="molecule type" value="Genomic_DNA"/>
</dbReference>
<dbReference type="InterPro" id="IPR033394">
    <property type="entry name" value="Svf1-like_C"/>
</dbReference>
<feature type="domain" description="Svf1-like C-terminal" evidence="5">
    <location>
        <begin position="224"/>
        <end position="416"/>
    </location>
</feature>
<keyword evidence="3" id="KW-0963">Cytoplasm</keyword>
<name>A0A0D7BMU4_9AGAR</name>
<evidence type="ECO:0000256" key="1">
    <source>
        <dbReference type="ARBA" id="ARBA00004496"/>
    </source>
</evidence>
<dbReference type="PANTHER" id="PTHR47107:SF1">
    <property type="entry name" value="CERAMIDE-BINDING PROTEIN SVF1-RELATED"/>
    <property type="match status" value="1"/>
</dbReference>
<organism evidence="6 7">
    <name type="scientific">Cylindrobasidium torrendii FP15055 ss-10</name>
    <dbReference type="NCBI Taxonomy" id="1314674"/>
    <lineage>
        <taxon>Eukaryota</taxon>
        <taxon>Fungi</taxon>
        <taxon>Dikarya</taxon>
        <taxon>Basidiomycota</taxon>
        <taxon>Agaricomycotina</taxon>
        <taxon>Agaricomycetes</taxon>
        <taxon>Agaricomycetidae</taxon>
        <taxon>Agaricales</taxon>
        <taxon>Marasmiineae</taxon>
        <taxon>Physalacriaceae</taxon>
        <taxon>Cylindrobasidium</taxon>
    </lineage>
</organism>
<dbReference type="STRING" id="1314674.A0A0D7BMU4"/>
<evidence type="ECO:0000313" key="6">
    <source>
        <dbReference type="EMBL" id="KIY71489.1"/>
    </source>
</evidence>
<evidence type="ECO:0000259" key="4">
    <source>
        <dbReference type="Pfam" id="PF08622"/>
    </source>
</evidence>
<dbReference type="Proteomes" id="UP000054007">
    <property type="component" value="Unassembled WGS sequence"/>
</dbReference>
<gene>
    <name evidence="6" type="ORF">CYLTODRAFT_418728</name>
</gene>
<feature type="domain" description="Svf1-like N-terminal" evidence="4">
    <location>
        <begin position="52"/>
        <end position="222"/>
    </location>
</feature>
<accession>A0A0D7BMU4</accession>
<dbReference type="Pfam" id="PF17187">
    <property type="entry name" value="Svf1_C"/>
    <property type="match status" value="1"/>
</dbReference>
<reference evidence="6 7" key="1">
    <citation type="journal article" date="2015" name="Fungal Genet. Biol.">
        <title>Evolution of novel wood decay mechanisms in Agaricales revealed by the genome sequences of Fistulina hepatica and Cylindrobasidium torrendii.</title>
        <authorList>
            <person name="Floudas D."/>
            <person name="Held B.W."/>
            <person name="Riley R."/>
            <person name="Nagy L.G."/>
            <person name="Koehler G."/>
            <person name="Ransdell A.S."/>
            <person name="Younus H."/>
            <person name="Chow J."/>
            <person name="Chiniquy J."/>
            <person name="Lipzen A."/>
            <person name="Tritt A."/>
            <person name="Sun H."/>
            <person name="Haridas S."/>
            <person name="LaButti K."/>
            <person name="Ohm R.A."/>
            <person name="Kues U."/>
            <person name="Blanchette R.A."/>
            <person name="Grigoriev I.V."/>
            <person name="Minto R.E."/>
            <person name="Hibbett D.S."/>
        </authorList>
    </citation>
    <scope>NUCLEOTIDE SEQUENCE [LARGE SCALE GENOMIC DNA]</scope>
    <source>
        <strain evidence="6 7">FP15055 ss-10</strain>
    </source>
</reference>
<evidence type="ECO:0000259" key="5">
    <source>
        <dbReference type="Pfam" id="PF17187"/>
    </source>
</evidence>
<evidence type="ECO:0000256" key="3">
    <source>
        <dbReference type="ARBA" id="ARBA00022490"/>
    </source>
</evidence>
<dbReference type="GO" id="GO:0005737">
    <property type="term" value="C:cytoplasm"/>
    <property type="evidence" value="ECO:0007669"/>
    <property type="project" value="UniProtKB-SubCell"/>
</dbReference>
<dbReference type="GO" id="GO:0006979">
    <property type="term" value="P:response to oxidative stress"/>
    <property type="evidence" value="ECO:0007669"/>
    <property type="project" value="InterPro"/>
</dbReference>
<sequence length="417" mass="45231">MFSSIFSTAPPVDPKASNFHPLTENVKDGVYYGPLTPKDTEWLCTTSGFTAETQTFYVNTDDNKSIMCQVIHSSVGLWYPQIQFNAKVYDSADKSKVWKTINLSNFVVAPSGLDKRSCKSDQGSITHKETGDPAYPESYTIDANLDVDLQLHIEFKRPAAIPGWKAGAGEKGGYSYFGADVQNPDGYVIHRIFPRLETTGHYVSKGAMKTFSGAGFFVHAIQGMRPNLVASSWNFANFQSKDGTSAVQMEFTTTSDYGKHGAGSGHVKVIVGSLVHDGKLVCVTAQTHYPGESSEGDVRCSATHSKTFKDADTSYNAPQEVIHEFAGPSLLPDAPGTASAKLVVDLGADATKGLIEKVDFLAEVPYVIKMAVNYVAGTKPFIYQWYNPSTKLSLTLPGASPIEVEGSFYNEASFLSV</sequence>
<comment type="subcellular location">
    <subcellularLocation>
        <location evidence="1">Cytoplasm</location>
    </subcellularLocation>
</comment>
<comment type="similarity">
    <text evidence="2">Belongs to the SVF1 family.</text>
</comment>
<protein>
    <submittedName>
        <fullName evidence="6">Oxidative stress survival, Svf1-like protein</fullName>
    </submittedName>
</protein>
<dbReference type="InterPro" id="IPR013931">
    <property type="entry name" value="Svf1-like_N"/>
</dbReference>